<feature type="transmembrane region" description="Helical" evidence="6">
    <location>
        <begin position="172"/>
        <end position="195"/>
    </location>
</feature>
<keyword evidence="9" id="KW-1185">Reference proteome</keyword>
<evidence type="ECO:0000313" key="8">
    <source>
        <dbReference type="EMBL" id="CBY07566.1"/>
    </source>
</evidence>
<dbReference type="SMART" id="SM00037">
    <property type="entry name" value="CNX"/>
    <property type="match status" value="1"/>
</dbReference>
<dbReference type="Pfam" id="PF00029">
    <property type="entry name" value="Connexin"/>
    <property type="match status" value="1"/>
</dbReference>
<protein>
    <recommendedName>
        <fullName evidence="7">Connexin N-terminal domain-containing protein</fullName>
    </recommendedName>
</protein>
<dbReference type="OrthoDB" id="10433173at2759"/>
<dbReference type="GO" id="GO:0005243">
    <property type="term" value="F:gap junction channel activity"/>
    <property type="evidence" value="ECO:0007669"/>
    <property type="project" value="TreeGrafter"/>
</dbReference>
<keyword evidence="4 6" id="KW-1133">Transmembrane helix</keyword>
<keyword evidence="3 6" id="KW-0812">Transmembrane</keyword>
<comment type="subcellular location">
    <subcellularLocation>
        <location evidence="1">Cell membrane</location>
        <topology evidence="1">Multi-pass membrane protein</topology>
    </subcellularLocation>
</comment>
<evidence type="ECO:0000259" key="7">
    <source>
        <dbReference type="SMART" id="SM00037"/>
    </source>
</evidence>
<dbReference type="InParanoid" id="E4X6B3"/>
<dbReference type="AlphaFoldDB" id="E4X6B3"/>
<dbReference type="GO" id="GO:0007267">
    <property type="term" value="P:cell-cell signaling"/>
    <property type="evidence" value="ECO:0007669"/>
    <property type="project" value="TreeGrafter"/>
</dbReference>
<sequence length="397" mass="44986">MGLALAETLIEYSNTAILYSTKLGILWYALTCGFRLGMAALIGPAIWTGASGEFRCDTVLFGCDNACYNNFMPIGLDKLWQIQLIAALFPSFLFTSYIYLEDGKRRLDAKRRKLEEKSTIVGSDHTIEDDVTVSEASRMTNREVMKARNEKRKLRVMGKKVVEVVWSKQIRFAFLVHLLCRMCVEVSFFAFSMMIQVNMNNIGRHGADHRTVFAGLFNVPATFYCPVSDVYVRQWCNKNENILCYVNKPTEKKVSLFYMNITCLISMCLTVADFISACSHFCRRKIRSIKHRHMIGQHFAHARNQAPNGRNSLNAGMISGPNTWNGCSCHPDFTTVGKDAQCIQYLNDIPSRRNTPLNPVEMTGVEEKSSEEVRLPPAIRQSVAFTDNPKYGKPFSL</sequence>
<dbReference type="InterPro" id="IPR013092">
    <property type="entry name" value="Connexin_N"/>
</dbReference>
<feature type="transmembrane region" description="Helical" evidence="6">
    <location>
        <begin position="25"/>
        <end position="47"/>
    </location>
</feature>
<proteinExistence type="predicted"/>
<dbReference type="Gene3D" id="1.20.1440.80">
    <property type="entry name" value="Gap junction channel protein cysteine-rich domain"/>
    <property type="match status" value="1"/>
</dbReference>
<evidence type="ECO:0000256" key="6">
    <source>
        <dbReference type="SAM" id="Phobius"/>
    </source>
</evidence>
<organism evidence="8">
    <name type="scientific">Oikopleura dioica</name>
    <name type="common">Tunicate</name>
    <dbReference type="NCBI Taxonomy" id="34765"/>
    <lineage>
        <taxon>Eukaryota</taxon>
        <taxon>Metazoa</taxon>
        <taxon>Chordata</taxon>
        <taxon>Tunicata</taxon>
        <taxon>Appendicularia</taxon>
        <taxon>Copelata</taxon>
        <taxon>Oikopleuridae</taxon>
        <taxon>Oikopleura</taxon>
    </lineage>
</organism>
<evidence type="ECO:0000256" key="1">
    <source>
        <dbReference type="ARBA" id="ARBA00004651"/>
    </source>
</evidence>
<dbReference type="PANTHER" id="PTHR11984">
    <property type="entry name" value="CONNEXIN"/>
    <property type="match status" value="1"/>
</dbReference>
<feature type="transmembrane region" description="Helical" evidence="6">
    <location>
        <begin position="80"/>
        <end position="100"/>
    </location>
</feature>
<dbReference type="InterPro" id="IPR000500">
    <property type="entry name" value="Connexin"/>
</dbReference>
<evidence type="ECO:0000256" key="5">
    <source>
        <dbReference type="ARBA" id="ARBA00023136"/>
    </source>
</evidence>
<dbReference type="GO" id="GO:0005922">
    <property type="term" value="C:connexin complex"/>
    <property type="evidence" value="ECO:0007669"/>
    <property type="project" value="InterPro"/>
</dbReference>
<evidence type="ECO:0000256" key="4">
    <source>
        <dbReference type="ARBA" id="ARBA00022989"/>
    </source>
</evidence>
<feature type="domain" description="Connexin N-terminal" evidence="7">
    <location>
        <begin position="45"/>
        <end position="78"/>
    </location>
</feature>
<dbReference type="EMBL" id="FN653026">
    <property type="protein sequence ID" value="CBY07566.1"/>
    <property type="molecule type" value="Genomic_DNA"/>
</dbReference>
<dbReference type="Proteomes" id="UP000001307">
    <property type="component" value="Unassembled WGS sequence"/>
</dbReference>
<dbReference type="PRINTS" id="PR00206">
    <property type="entry name" value="CONNEXIN"/>
</dbReference>
<name>E4X6B3_OIKDI</name>
<dbReference type="PANTHER" id="PTHR11984:SF53">
    <property type="entry name" value="GAP JUNCTION PROTEIN"/>
    <property type="match status" value="1"/>
</dbReference>
<accession>E4X6B3</accession>
<evidence type="ECO:0000313" key="9">
    <source>
        <dbReference type="Proteomes" id="UP000001307"/>
    </source>
</evidence>
<keyword evidence="5 6" id="KW-0472">Membrane</keyword>
<feature type="transmembrane region" description="Helical" evidence="6">
    <location>
        <begin position="257"/>
        <end position="282"/>
    </location>
</feature>
<dbReference type="InterPro" id="IPR038359">
    <property type="entry name" value="Connexin_N_sf"/>
</dbReference>
<evidence type="ECO:0000256" key="2">
    <source>
        <dbReference type="ARBA" id="ARBA00022475"/>
    </source>
</evidence>
<reference evidence="8" key="1">
    <citation type="journal article" date="2010" name="Science">
        <title>Plasticity of animal genome architecture unmasked by rapid evolution of a pelagic tunicate.</title>
        <authorList>
            <person name="Denoeud F."/>
            <person name="Henriet S."/>
            <person name="Mungpakdee S."/>
            <person name="Aury J.M."/>
            <person name="Da Silva C."/>
            <person name="Brinkmann H."/>
            <person name="Mikhaleva J."/>
            <person name="Olsen L.C."/>
            <person name="Jubin C."/>
            <person name="Canestro C."/>
            <person name="Bouquet J.M."/>
            <person name="Danks G."/>
            <person name="Poulain J."/>
            <person name="Campsteijn C."/>
            <person name="Adamski M."/>
            <person name="Cross I."/>
            <person name="Yadetie F."/>
            <person name="Muffato M."/>
            <person name="Louis A."/>
            <person name="Butcher S."/>
            <person name="Tsagkogeorga G."/>
            <person name="Konrad A."/>
            <person name="Singh S."/>
            <person name="Jensen M.F."/>
            <person name="Cong E.H."/>
            <person name="Eikeseth-Otteraa H."/>
            <person name="Noel B."/>
            <person name="Anthouard V."/>
            <person name="Porcel B.M."/>
            <person name="Kachouri-Lafond R."/>
            <person name="Nishino A."/>
            <person name="Ugolini M."/>
            <person name="Chourrout P."/>
            <person name="Nishida H."/>
            <person name="Aasland R."/>
            <person name="Huzurbazar S."/>
            <person name="Westhof E."/>
            <person name="Delsuc F."/>
            <person name="Lehrach H."/>
            <person name="Reinhardt R."/>
            <person name="Weissenbach J."/>
            <person name="Roy S.W."/>
            <person name="Artiguenave F."/>
            <person name="Postlethwait J.H."/>
            <person name="Manak J.R."/>
            <person name="Thompson E.M."/>
            <person name="Jaillon O."/>
            <person name="Du Pasquier L."/>
            <person name="Boudinot P."/>
            <person name="Liberles D.A."/>
            <person name="Volff J.N."/>
            <person name="Philippe H."/>
            <person name="Lenhard B."/>
            <person name="Roest Crollius H."/>
            <person name="Wincker P."/>
            <person name="Chourrout D."/>
        </authorList>
    </citation>
    <scope>NUCLEOTIDE SEQUENCE [LARGE SCALE GENOMIC DNA]</scope>
</reference>
<evidence type="ECO:0000256" key="3">
    <source>
        <dbReference type="ARBA" id="ARBA00022692"/>
    </source>
</evidence>
<keyword evidence="2" id="KW-1003">Cell membrane</keyword>
<gene>
    <name evidence="8" type="ORF">GSOID_T00002550001</name>
</gene>